<accession>A0ACC0L155</accession>
<dbReference type="Proteomes" id="UP001064048">
    <property type="component" value="Chromosome 9"/>
</dbReference>
<evidence type="ECO:0000313" key="2">
    <source>
        <dbReference type="Proteomes" id="UP001064048"/>
    </source>
</evidence>
<comment type="caution">
    <text evidence="1">The sequence shown here is derived from an EMBL/GenBank/DDBJ whole genome shotgun (WGS) entry which is preliminary data.</text>
</comment>
<protein>
    <submittedName>
        <fullName evidence="1">Uncharacterized protein</fullName>
    </submittedName>
</protein>
<reference evidence="1 2" key="1">
    <citation type="journal article" date="2022" name="Genome Biol. Evol.">
        <title>The Spruce Budworm Genome: Reconstructing the Evolutionary History of Antifreeze Proteins.</title>
        <authorList>
            <person name="Beliveau C."/>
            <person name="Gagne P."/>
            <person name="Picq S."/>
            <person name="Vernygora O."/>
            <person name="Keeling C.I."/>
            <person name="Pinkney K."/>
            <person name="Doucet D."/>
            <person name="Wen F."/>
            <person name="Johnston J.S."/>
            <person name="Maaroufi H."/>
            <person name="Boyle B."/>
            <person name="Laroche J."/>
            <person name="Dewar K."/>
            <person name="Juretic N."/>
            <person name="Blackburn G."/>
            <person name="Nisole A."/>
            <person name="Brunet B."/>
            <person name="Brandao M."/>
            <person name="Lumley L."/>
            <person name="Duan J."/>
            <person name="Quan G."/>
            <person name="Lucarotti C.J."/>
            <person name="Roe A.D."/>
            <person name="Sperling F.A.H."/>
            <person name="Levesque R.C."/>
            <person name="Cusson M."/>
        </authorList>
    </citation>
    <scope>NUCLEOTIDE SEQUENCE [LARGE SCALE GENOMIC DNA]</scope>
    <source>
        <strain evidence="1">Glfc:IPQL:Cfum</strain>
    </source>
</reference>
<gene>
    <name evidence="1" type="ORF">MSG28_005881</name>
</gene>
<proteinExistence type="predicted"/>
<organism evidence="1 2">
    <name type="scientific">Choristoneura fumiferana</name>
    <name type="common">Spruce budworm moth</name>
    <name type="synonym">Archips fumiferana</name>
    <dbReference type="NCBI Taxonomy" id="7141"/>
    <lineage>
        <taxon>Eukaryota</taxon>
        <taxon>Metazoa</taxon>
        <taxon>Ecdysozoa</taxon>
        <taxon>Arthropoda</taxon>
        <taxon>Hexapoda</taxon>
        <taxon>Insecta</taxon>
        <taxon>Pterygota</taxon>
        <taxon>Neoptera</taxon>
        <taxon>Endopterygota</taxon>
        <taxon>Lepidoptera</taxon>
        <taxon>Glossata</taxon>
        <taxon>Ditrysia</taxon>
        <taxon>Tortricoidea</taxon>
        <taxon>Tortricidae</taxon>
        <taxon>Tortricinae</taxon>
        <taxon>Choristoneura</taxon>
    </lineage>
</organism>
<keyword evidence="2" id="KW-1185">Reference proteome</keyword>
<evidence type="ECO:0000313" key="1">
    <source>
        <dbReference type="EMBL" id="KAI8442359.1"/>
    </source>
</evidence>
<sequence length="542" mass="60916">MNLLLKLSISFVFVACVWINFAVDADIPCAARECPGQSVVCVCNETYNDEIVREPVPLGQFVSYTSSKCGLRFYKATGVFRQTSQCACVGVELTLFPEEVFQQIEGFGGSVTDAAGINWLSLPVKLRHCMIDSYFGPKGIEYNMIRVPIGGSDFSTHPYTLNDLPDCDITLSNFSLTAEDYLLKLPMLKLARDASASKAQVLATTWSPPVWMKTNNNITGRNGYLKEEYYQCYADYHSKFIDSYTAEGIPIWGVTTTNEPMNAVKEQVPFNTLGWLPQQMGKWIAKNLGPTIRKRHSDVKIICADDQLYNLPIYVTMLGLECPEAMQYIDGVGVHWYGNYMTAPSLYRYISKCNPDKFIIATEACSGYKTNDVILGSWDRAMDYISDIIMDLSYNLVGWIDWNLCLNEQGGPNWVGNFVDSPIIVLNNKKEFVKQPMFYAMGHFSKWIPKGSYRINIKVKQTPGLEQIAFRTPEENIVVVLHNKNSAAITVTVVLGELQATAALKSYSVTTIEFPFNYKTFGVRQGKLRPLSQLRQPCVAIN</sequence>
<name>A0ACC0L155_CHOFU</name>
<dbReference type="EMBL" id="CM046109">
    <property type="protein sequence ID" value="KAI8442359.1"/>
    <property type="molecule type" value="Genomic_DNA"/>
</dbReference>